<feature type="compositionally biased region" description="Basic and acidic residues" evidence="8">
    <location>
        <begin position="560"/>
        <end position="579"/>
    </location>
</feature>
<accession>A0A8T2J599</accession>
<sequence>MMAKVGDLRAGLEQGMELLDNVSAHPEQLLSVQAELASGFCHLTKALYDLQKSKLVLQVGSPLEELMVENFDEEQIWQQLELQNSSVLNYFKNAVSNTLKDKDLCLVHLDEEESSASEEEEESIVAEKQPGIRIERNIDGKIDEINKSDHKLTQALKRTEEGSFSDDDSDVDFNIDKLEKENRKKKDIKLPVRSSEKSIVDDKFFKMAEMEAFLEAVEKDQSDKEDEDEVDYFDDVDSDDAVDEEFLIANIKKKVAKSSRDFCYKDFFDPVEGEEENNEGHLSENDEEEENDQNDISQEYDQELSEFDEEEEQMEETEESQRAKEAFKRVTFDLSDASEGEDIGEILGGKKQDLPEPTEVRSSFEKREEKMTEKIQTLQKQMLEEKPWQLTGEVTAQKRPENSLLSESLIFDHASKMAPIITEETTMQIEDIIKQRIKDQVWDDVVRKEKPKENTFEYKKRLTLDHDKSKLSLAEIYEQEYIKLNEKKKEEEENPKHVEIKKIMDSLFLKLDALSNFHFTPKPPVPEIRVVSNLPAISMEEVAPVSVSEATLLAPEEIKEKNKAGDLKTDAEKTATDKKRERRKKKTVKRLKIKEREKRQQQAEKIRAEKGNKGFSKDAAAASLKKLTKEGKATILKDEGKDKALKSSQAFFSQLQDQVKLQIKGVKSAQKKPKKENQLSVHKLKL</sequence>
<dbReference type="PANTHER" id="PTHR17039:SF0">
    <property type="entry name" value="U3 SMALL NUCLEOLAR RIBONUCLEOPROTEIN PROTEIN MPP10"/>
    <property type="match status" value="1"/>
</dbReference>
<dbReference type="GO" id="GO:0034457">
    <property type="term" value="C:Mpp10 complex"/>
    <property type="evidence" value="ECO:0007669"/>
    <property type="project" value="UniProtKB-UniRule"/>
</dbReference>
<evidence type="ECO:0000256" key="4">
    <source>
        <dbReference type="ARBA" id="ARBA00023242"/>
    </source>
</evidence>
<evidence type="ECO:0000256" key="7">
    <source>
        <dbReference type="PIRNR" id="PIRNR017300"/>
    </source>
</evidence>
<evidence type="ECO:0000256" key="8">
    <source>
        <dbReference type="SAM" id="MobiDB-lite"/>
    </source>
</evidence>
<keyword evidence="10" id="KW-1185">Reference proteome</keyword>
<dbReference type="GO" id="GO:0006364">
    <property type="term" value="P:rRNA processing"/>
    <property type="evidence" value="ECO:0007669"/>
    <property type="project" value="UniProtKB-KW"/>
</dbReference>
<gene>
    <name evidence="9" type="ORF">GDO86_006232</name>
</gene>
<dbReference type="OrthoDB" id="445326at2759"/>
<dbReference type="AlphaFoldDB" id="A0A8T2J599"/>
<feature type="compositionally biased region" description="Basic and acidic residues" evidence="8">
    <location>
        <begin position="319"/>
        <end position="331"/>
    </location>
</feature>
<feature type="region of interest" description="Disordered" evidence="8">
    <location>
        <begin position="269"/>
        <end position="369"/>
    </location>
</feature>
<dbReference type="GO" id="GO:0032040">
    <property type="term" value="C:small-subunit processome"/>
    <property type="evidence" value="ECO:0007669"/>
    <property type="project" value="TreeGrafter"/>
</dbReference>
<evidence type="ECO:0000256" key="5">
    <source>
        <dbReference type="ARBA" id="ARBA00023274"/>
    </source>
</evidence>
<comment type="caution">
    <text evidence="9">The sequence shown here is derived from an EMBL/GenBank/DDBJ whole genome shotgun (WGS) entry which is preliminary data.</text>
</comment>
<evidence type="ECO:0000313" key="9">
    <source>
        <dbReference type="EMBL" id="KAG8440399.1"/>
    </source>
</evidence>
<dbReference type="GO" id="GO:0005732">
    <property type="term" value="C:sno(s)RNA-containing ribonucleoprotein complex"/>
    <property type="evidence" value="ECO:0007669"/>
    <property type="project" value="UniProtKB-UniRule"/>
</dbReference>
<feature type="region of interest" description="Disordered" evidence="8">
    <location>
        <begin position="560"/>
        <end position="619"/>
    </location>
</feature>
<comment type="similarity">
    <text evidence="6 7">Belongs to the MPP10 family.</text>
</comment>
<organism evidence="9 10">
    <name type="scientific">Hymenochirus boettgeri</name>
    <name type="common">Congo dwarf clawed frog</name>
    <dbReference type="NCBI Taxonomy" id="247094"/>
    <lineage>
        <taxon>Eukaryota</taxon>
        <taxon>Metazoa</taxon>
        <taxon>Chordata</taxon>
        <taxon>Craniata</taxon>
        <taxon>Vertebrata</taxon>
        <taxon>Euteleostomi</taxon>
        <taxon>Amphibia</taxon>
        <taxon>Batrachia</taxon>
        <taxon>Anura</taxon>
        <taxon>Pipoidea</taxon>
        <taxon>Pipidae</taxon>
        <taxon>Pipinae</taxon>
        <taxon>Hymenochirus</taxon>
    </lineage>
</organism>
<dbReference type="InterPro" id="IPR012173">
    <property type="entry name" value="Mpp10"/>
</dbReference>
<keyword evidence="5 7" id="KW-0687">Ribonucleoprotein</keyword>
<feature type="compositionally biased region" description="Acidic residues" evidence="8">
    <location>
        <begin position="223"/>
        <end position="236"/>
    </location>
</feature>
<name>A0A8T2J599_9PIPI</name>
<feature type="compositionally biased region" description="Basic and acidic residues" evidence="8">
    <location>
        <begin position="348"/>
        <end position="369"/>
    </location>
</feature>
<dbReference type="EMBL" id="JAACNH010000006">
    <property type="protein sequence ID" value="KAG8440399.1"/>
    <property type="molecule type" value="Genomic_DNA"/>
</dbReference>
<keyword evidence="3 7" id="KW-0698">rRNA processing</keyword>
<proteinExistence type="inferred from homology"/>
<feature type="compositionally biased region" description="Basic residues" evidence="8">
    <location>
        <begin position="580"/>
        <end position="593"/>
    </location>
</feature>
<evidence type="ECO:0000256" key="2">
    <source>
        <dbReference type="ARBA" id="ARBA00022517"/>
    </source>
</evidence>
<dbReference type="PIRSF" id="PIRSF017300">
    <property type="entry name" value="snoRNP_Mpp10"/>
    <property type="match status" value="1"/>
</dbReference>
<dbReference type="Proteomes" id="UP000812440">
    <property type="component" value="Chromosome 3"/>
</dbReference>
<keyword evidence="4 7" id="KW-0539">Nucleus</keyword>
<feature type="compositionally biased region" description="Basic and acidic residues" evidence="8">
    <location>
        <begin position="594"/>
        <end position="616"/>
    </location>
</feature>
<feature type="region of interest" description="Disordered" evidence="8">
    <location>
        <begin position="216"/>
        <end position="236"/>
    </location>
</feature>
<dbReference type="PANTHER" id="PTHR17039">
    <property type="entry name" value="U3 SMALL NUCLEOLAR RIBONUCLEOPROTEIN PROTEIN MPP10"/>
    <property type="match status" value="1"/>
</dbReference>
<evidence type="ECO:0000256" key="1">
    <source>
        <dbReference type="ARBA" id="ARBA00004604"/>
    </source>
</evidence>
<evidence type="ECO:0000313" key="10">
    <source>
        <dbReference type="Proteomes" id="UP000812440"/>
    </source>
</evidence>
<evidence type="ECO:0000256" key="6">
    <source>
        <dbReference type="ARBA" id="ARBA00029455"/>
    </source>
</evidence>
<evidence type="ECO:0000256" key="3">
    <source>
        <dbReference type="ARBA" id="ARBA00022552"/>
    </source>
</evidence>
<feature type="compositionally biased region" description="Acidic residues" evidence="8">
    <location>
        <begin position="285"/>
        <end position="318"/>
    </location>
</feature>
<keyword evidence="2 7" id="KW-0690">Ribosome biogenesis</keyword>
<comment type="subcellular location">
    <subcellularLocation>
        <location evidence="1 7">Nucleus</location>
        <location evidence="1 7">Nucleolus</location>
    </subcellularLocation>
</comment>
<comment type="function">
    <text evidence="7">Component of the 60-80S U3 small nucleolar ribonucleoprotein (U3 snoRNP). Required for the early cleavages during pre-18S ribosomal RNA processing.</text>
</comment>
<dbReference type="Pfam" id="PF04006">
    <property type="entry name" value="Mpp10"/>
    <property type="match status" value="1"/>
</dbReference>
<reference evidence="9" key="1">
    <citation type="thesis" date="2020" institute="ProQuest LLC" country="789 East Eisenhower Parkway, Ann Arbor, MI, USA">
        <title>Comparative Genomics and Chromosome Evolution.</title>
        <authorList>
            <person name="Mudd A.B."/>
        </authorList>
    </citation>
    <scope>NUCLEOTIDE SEQUENCE</scope>
    <source>
        <strain evidence="9">Female2</strain>
        <tissue evidence="9">Blood</tissue>
    </source>
</reference>
<protein>
    <recommendedName>
        <fullName evidence="7">U3 small nucleolar ribonucleoprotein protein MPP10</fullName>
    </recommendedName>
</protein>
<feature type="region of interest" description="Disordered" evidence="8">
    <location>
        <begin position="665"/>
        <end position="686"/>
    </location>
</feature>